<dbReference type="GO" id="GO:0003677">
    <property type="term" value="F:DNA binding"/>
    <property type="evidence" value="ECO:0007669"/>
    <property type="project" value="InterPro"/>
</dbReference>
<dbReference type="EMBL" id="MLJW01002164">
    <property type="protein sequence ID" value="OIQ75443.1"/>
    <property type="molecule type" value="Genomic_DNA"/>
</dbReference>
<evidence type="ECO:0000313" key="2">
    <source>
        <dbReference type="EMBL" id="OIQ75443.1"/>
    </source>
</evidence>
<gene>
    <name evidence="2" type="ORF">GALL_428870</name>
</gene>
<proteinExistence type="predicted"/>
<organism evidence="2">
    <name type="scientific">mine drainage metagenome</name>
    <dbReference type="NCBI Taxonomy" id="410659"/>
    <lineage>
        <taxon>unclassified sequences</taxon>
        <taxon>metagenomes</taxon>
        <taxon>ecological metagenomes</taxon>
    </lineage>
</organism>
<name>A0A1J5QD66_9ZZZZ</name>
<dbReference type="PROSITE" id="PS50943">
    <property type="entry name" value="HTH_CROC1"/>
    <property type="match status" value="1"/>
</dbReference>
<dbReference type="SUPFAM" id="SSF47413">
    <property type="entry name" value="lambda repressor-like DNA-binding domains"/>
    <property type="match status" value="1"/>
</dbReference>
<accession>A0A1J5QD66</accession>
<sequence>MAKKLEQMMAELPQARRAAIEARAGELATLKDLRQAAQQTQQDMAAALGVGQDTISRLEKRSDMLLSTMRRYVEAMGGSLELVAQFPNRPPVVIDHLMTAHDSRHSQSQTARG</sequence>
<dbReference type="InterPro" id="IPR010982">
    <property type="entry name" value="Lambda_DNA-bd_dom_sf"/>
</dbReference>
<dbReference type="InterPro" id="IPR001387">
    <property type="entry name" value="Cro/C1-type_HTH"/>
</dbReference>
<dbReference type="SMART" id="SM00530">
    <property type="entry name" value="HTH_XRE"/>
    <property type="match status" value="1"/>
</dbReference>
<reference evidence="2" key="1">
    <citation type="submission" date="2016-10" db="EMBL/GenBank/DDBJ databases">
        <title>Sequence of Gallionella enrichment culture.</title>
        <authorList>
            <person name="Poehlein A."/>
            <person name="Muehling M."/>
            <person name="Daniel R."/>
        </authorList>
    </citation>
    <scope>NUCLEOTIDE SEQUENCE</scope>
</reference>
<dbReference type="CDD" id="cd00093">
    <property type="entry name" value="HTH_XRE"/>
    <property type="match status" value="1"/>
</dbReference>
<dbReference type="InterPro" id="IPR039554">
    <property type="entry name" value="HigA2-like_HTH"/>
</dbReference>
<dbReference type="Pfam" id="PF13744">
    <property type="entry name" value="HTH_37"/>
    <property type="match status" value="1"/>
</dbReference>
<comment type="caution">
    <text evidence="2">The sequence shown here is derived from an EMBL/GenBank/DDBJ whole genome shotgun (WGS) entry which is preliminary data.</text>
</comment>
<evidence type="ECO:0000259" key="1">
    <source>
        <dbReference type="PROSITE" id="PS50943"/>
    </source>
</evidence>
<dbReference type="Gene3D" id="1.10.260.40">
    <property type="entry name" value="lambda repressor-like DNA-binding domains"/>
    <property type="match status" value="1"/>
</dbReference>
<feature type="domain" description="HTH cro/C1-type" evidence="1">
    <location>
        <begin position="30"/>
        <end position="83"/>
    </location>
</feature>
<dbReference type="AlphaFoldDB" id="A0A1J5QD66"/>
<protein>
    <recommendedName>
        <fullName evidence="1">HTH cro/C1-type domain-containing protein</fullName>
    </recommendedName>
</protein>